<dbReference type="AlphaFoldDB" id="A0A8D8ARW0"/>
<reference evidence="2" key="1">
    <citation type="submission" date="2021-05" db="EMBL/GenBank/DDBJ databases">
        <authorList>
            <person name="Alioto T."/>
            <person name="Alioto T."/>
            <person name="Gomez Garrido J."/>
        </authorList>
    </citation>
    <scope>NUCLEOTIDE SEQUENCE</scope>
</reference>
<name>A0A8D8ARW0_CULPI</name>
<dbReference type="EMBL" id="HBUE01040847">
    <property type="protein sequence ID" value="CAG6460548.1"/>
    <property type="molecule type" value="Transcribed_RNA"/>
</dbReference>
<protein>
    <submittedName>
        <fullName evidence="2">(northern house mosquito) hypothetical protein</fullName>
    </submittedName>
</protein>
<sequence length="100" mass="10676">MAGGTKAAGTSKSDAEAVNHRHHGHEAAQPVQHTAGGARAALQTHYSPRTQGQHSRCTLKWRHSHDERRQAALLLPRRAAQVPLTPAHPSNDGDGDTIVA</sequence>
<accession>A0A8D8ARW0</accession>
<proteinExistence type="predicted"/>
<feature type="region of interest" description="Disordered" evidence="1">
    <location>
        <begin position="1"/>
        <end position="100"/>
    </location>
</feature>
<evidence type="ECO:0000256" key="1">
    <source>
        <dbReference type="SAM" id="MobiDB-lite"/>
    </source>
</evidence>
<feature type="compositionally biased region" description="Low complexity" evidence="1">
    <location>
        <begin position="71"/>
        <end position="84"/>
    </location>
</feature>
<feature type="compositionally biased region" description="Polar residues" evidence="1">
    <location>
        <begin position="44"/>
        <end position="56"/>
    </location>
</feature>
<evidence type="ECO:0000313" key="2">
    <source>
        <dbReference type="EMBL" id="CAG6460548.1"/>
    </source>
</evidence>
<organism evidence="2">
    <name type="scientific">Culex pipiens</name>
    <name type="common">House mosquito</name>
    <dbReference type="NCBI Taxonomy" id="7175"/>
    <lineage>
        <taxon>Eukaryota</taxon>
        <taxon>Metazoa</taxon>
        <taxon>Ecdysozoa</taxon>
        <taxon>Arthropoda</taxon>
        <taxon>Hexapoda</taxon>
        <taxon>Insecta</taxon>
        <taxon>Pterygota</taxon>
        <taxon>Neoptera</taxon>
        <taxon>Endopterygota</taxon>
        <taxon>Diptera</taxon>
        <taxon>Nematocera</taxon>
        <taxon>Culicoidea</taxon>
        <taxon>Culicidae</taxon>
        <taxon>Culicinae</taxon>
        <taxon>Culicini</taxon>
        <taxon>Culex</taxon>
        <taxon>Culex</taxon>
    </lineage>
</organism>